<sequence>MSRCIKIQGYPGQLRLRCSFGRSANDLEVTMSLRSSNGIGRATAVLLAGEGSKLTITGRDTNALDETVTACINAGSKQEDIQTILGDIKKDEVRNQLIEETIKKFGKLDVLVNNHGGLLKEYNSDGEHDIASFDETMNWNVKRYDYFSSLAMCLKALPFLIKSKGCIVNVSSVASKLPTDANPCYSISKSALDQATRIIAYRYAPNGVRVNAVNPGFVRTPMLDKLGLSKDLQDEMEKVVERTLIPYGRFAKISEIAEVIAFLCDKKCSGYITGQTIVVDGGLTLAVGNMNHPDIVRLQEKLP</sequence>
<name>A0A0N5AVW6_9BILA</name>
<dbReference type="Proteomes" id="UP000046393">
    <property type="component" value="Unplaced"/>
</dbReference>
<dbReference type="PANTHER" id="PTHR44115:SF2">
    <property type="entry name" value="NAD(P)-BINDING PROTEIN"/>
    <property type="match status" value="1"/>
</dbReference>
<reference evidence="2" key="1">
    <citation type="submission" date="2017-02" db="UniProtKB">
        <authorList>
            <consortium name="WormBaseParasite"/>
        </authorList>
    </citation>
    <scope>IDENTIFICATION</scope>
</reference>
<dbReference type="Pfam" id="PF13561">
    <property type="entry name" value="adh_short_C2"/>
    <property type="match status" value="1"/>
</dbReference>
<organism evidence="1 2">
    <name type="scientific">Syphacia muris</name>
    <dbReference type="NCBI Taxonomy" id="451379"/>
    <lineage>
        <taxon>Eukaryota</taxon>
        <taxon>Metazoa</taxon>
        <taxon>Ecdysozoa</taxon>
        <taxon>Nematoda</taxon>
        <taxon>Chromadorea</taxon>
        <taxon>Rhabditida</taxon>
        <taxon>Spirurina</taxon>
        <taxon>Oxyuridomorpha</taxon>
        <taxon>Oxyuroidea</taxon>
        <taxon>Oxyuridae</taxon>
        <taxon>Syphacia</taxon>
    </lineage>
</organism>
<dbReference type="Gene3D" id="3.40.50.720">
    <property type="entry name" value="NAD(P)-binding Rossmann-like Domain"/>
    <property type="match status" value="1"/>
</dbReference>
<proteinExistence type="predicted"/>
<keyword evidence="1" id="KW-1185">Reference proteome</keyword>
<dbReference type="InterPro" id="IPR036291">
    <property type="entry name" value="NAD(P)-bd_dom_sf"/>
</dbReference>
<evidence type="ECO:0000313" key="1">
    <source>
        <dbReference type="Proteomes" id="UP000046393"/>
    </source>
</evidence>
<dbReference type="PRINTS" id="PR00080">
    <property type="entry name" value="SDRFAMILY"/>
</dbReference>
<dbReference type="STRING" id="451379.A0A0N5AVW6"/>
<dbReference type="FunFam" id="3.40.50.720:FF:000084">
    <property type="entry name" value="Short-chain dehydrogenase reductase"/>
    <property type="match status" value="1"/>
</dbReference>
<dbReference type="AlphaFoldDB" id="A0A0N5AVW6"/>
<protein>
    <submittedName>
        <fullName evidence="2">3-oxoacyl-[acyl-carrier-protein] reductase</fullName>
    </submittedName>
</protein>
<dbReference type="InterPro" id="IPR002347">
    <property type="entry name" value="SDR_fam"/>
</dbReference>
<dbReference type="PRINTS" id="PR00081">
    <property type="entry name" value="GDHRDH"/>
</dbReference>
<accession>A0A0N5AVW6</accession>
<dbReference type="SUPFAM" id="SSF51735">
    <property type="entry name" value="NAD(P)-binding Rossmann-fold domains"/>
    <property type="match status" value="1"/>
</dbReference>
<evidence type="ECO:0000313" key="2">
    <source>
        <dbReference type="WBParaSite" id="SMUV_0000904401-mRNA-1"/>
    </source>
</evidence>
<dbReference type="WBParaSite" id="SMUV_0000904401-mRNA-1">
    <property type="protein sequence ID" value="SMUV_0000904401-mRNA-1"/>
    <property type="gene ID" value="SMUV_0000904401"/>
</dbReference>
<dbReference type="PANTHER" id="PTHR44115">
    <property type="entry name" value="PROTEIN CBG09704"/>
    <property type="match status" value="1"/>
</dbReference>